<feature type="compositionally biased region" description="Basic and acidic residues" evidence="1">
    <location>
        <begin position="197"/>
        <end position="213"/>
    </location>
</feature>
<name>A0A8H7CT18_9AGAR</name>
<feature type="region of interest" description="Disordered" evidence="1">
    <location>
        <begin position="178"/>
        <end position="213"/>
    </location>
</feature>
<dbReference type="Proteomes" id="UP000623467">
    <property type="component" value="Unassembled WGS sequence"/>
</dbReference>
<keyword evidence="3" id="KW-1185">Reference proteome</keyword>
<accession>A0A8H7CT18</accession>
<gene>
    <name evidence="2" type="ORF">MSAN_01868700</name>
</gene>
<comment type="caution">
    <text evidence="2">The sequence shown here is derived from an EMBL/GenBank/DDBJ whole genome shotgun (WGS) entry which is preliminary data.</text>
</comment>
<protein>
    <submittedName>
        <fullName evidence="2">Uncharacterized protein</fullName>
    </submittedName>
</protein>
<reference evidence="2" key="1">
    <citation type="submission" date="2020-05" db="EMBL/GenBank/DDBJ databases">
        <title>Mycena genomes resolve the evolution of fungal bioluminescence.</title>
        <authorList>
            <person name="Tsai I.J."/>
        </authorList>
    </citation>
    <scope>NUCLEOTIDE SEQUENCE</scope>
    <source>
        <strain evidence="2">160909Yilan</strain>
    </source>
</reference>
<dbReference type="AlphaFoldDB" id="A0A8H7CT18"/>
<proteinExistence type="predicted"/>
<evidence type="ECO:0000313" key="3">
    <source>
        <dbReference type="Proteomes" id="UP000623467"/>
    </source>
</evidence>
<organism evidence="2 3">
    <name type="scientific">Mycena sanguinolenta</name>
    <dbReference type="NCBI Taxonomy" id="230812"/>
    <lineage>
        <taxon>Eukaryota</taxon>
        <taxon>Fungi</taxon>
        <taxon>Dikarya</taxon>
        <taxon>Basidiomycota</taxon>
        <taxon>Agaricomycotina</taxon>
        <taxon>Agaricomycetes</taxon>
        <taxon>Agaricomycetidae</taxon>
        <taxon>Agaricales</taxon>
        <taxon>Marasmiineae</taxon>
        <taxon>Mycenaceae</taxon>
        <taxon>Mycena</taxon>
    </lineage>
</organism>
<sequence>MNCQIRCDSVWKGITQISTTTSIVCVPARIVRTTCKTAVLAVRTNSRCRAVERHGTKTRRETSYKFRVSLRATNTKSAYSRADFQNPLRRAYFRYGPRRTRRPRTCRVSYSLAQAANHAVASRAMIDAGWQMEKKFASVARAQVVEPSRGTAEVANARFGRVPVVCTLFTNDGNGATTAGCSTSKRRRRTSGMAIHDTQDSQGRERGEHSRGCTQEARKVVYVKRKTRRFFHSPPGTVNTHMQGVAESLELGTSSAGLSWRYLSPHRLRYETHRPRMTSIQMGSGPYRSLQRPIYIDLARSPDIRFLF</sequence>
<evidence type="ECO:0000256" key="1">
    <source>
        <dbReference type="SAM" id="MobiDB-lite"/>
    </source>
</evidence>
<evidence type="ECO:0000313" key="2">
    <source>
        <dbReference type="EMBL" id="KAF7346408.1"/>
    </source>
</evidence>
<dbReference type="EMBL" id="JACAZH010000019">
    <property type="protein sequence ID" value="KAF7346408.1"/>
    <property type="molecule type" value="Genomic_DNA"/>
</dbReference>